<comment type="similarity">
    <text evidence="1">Belongs to the glycosyl hydrolase 38 family.</text>
</comment>
<dbReference type="Gene3D" id="3.20.110.10">
    <property type="entry name" value="Glycoside hydrolase 38, N terminal domain"/>
    <property type="match status" value="1"/>
</dbReference>
<accession>A0A1W1UJD1</accession>
<dbReference type="InterPro" id="IPR015341">
    <property type="entry name" value="Glyco_hydro_38_cen"/>
</dbReference>
<dbReference type="STRING" id="695939.SAMN00790413_04473"/>
<dbReference type="GO" id="GO:0046872">
    <property type="term" value="F:metal ion binding"/>
    <property type="evidence" value="ECO:0007669"/>
    <property type="project" value="UniProtKB-KW"/>
</dbReference>
<reference evidence="6 7" key="1">
    <citation type="submission" date="2017-04" db="EMBL/GenBank/DDBJ databases">
        <authorList>
            <person name="Afonso C.L."/>
            <person name="Miller P.J."/>
            <person name="Scott M.A."/>
            <person name="Spackman E."/>
            <person name="Goraichik I."/>
            <person name="Dimitrov K.M."/>
            <person name="Suarez D.L."/>
            <person name="Swayne D.E."/>
        </authorList>
    </citation>
    <scope>NUCLEOTIDE SEQUENCE [LARGE SCALE GENOMIC DNA]</scope>
    <source>
        <strain evidence="6 7">KR-140</strain>
    </source>
</reference>
<dbReference type="Gene3D" id="1.20.1270.50">
    <property type="entry name" value="Glycoside hydrolase family 38, central domain"/>
    <property type="match status" value="1"/>
</dbReference>
<evidence type="ECO:0000259" key="5">
    <source>
        <dbReference type="SMART" id="SM00872"/>
    </source>
</evidence>
<dbReference type="SUPFAM" id="SSF88688">
    <property type="entry name" value="Families 57/38 glycoside transferase middle domain"/>
    <property type="match status" value="1"/>
</dbReference>
<dbReference type="Gene3D" id="2.60.40.2220">
    <property type="match status" value="1"/>
</dbReference>
<protein>
    <submittedName>
        <fullName evidence="6">Alpha-mannosidase</fullName>
    </submittedName>
</protein>
<evidence type="ECO:0000256" key="3">
    <source>
        <dbReference type="ARBA" id="ARBA00022801"/>
    </source>
</evidence>
<dbReference type="PANTHER" id="PTHR46017">
    <property type="entry name" value="ALPHA-MANNOSIDASE 2C1"/>
    <property type="match status" value="1"/>
</dbReference>
<dbReference type="SUPFAM" id="SSF74650">
    <property type="entry name" value="Galactose mutarotase-like"/>
    <property type="match status" value="1"/>
</dbReference>
<evidence type="ECO:0000313" key="7">
    <source>
        <dbReference type="Proteomes" id="UP000192582"/>
    </source>
</evidence>
<gene>
    <name evidence="6" type="ORF">SAMN00790413_04473</name>
</gene>
<dbReference type="InterPro" id="IPR011013">
    <property type="entry name" value="Gal_mutarotase_sf_dom"/>
</dbReference>
<dbReference type="FunFam" id="1.20.1270.50:FF:000004">
    <property type="entry name" value="alpha-mannosidase 2C1 isoform X1"/>
    <property type="match status" value="1"/>
</dbReference>
<dbReference type="GO" id="GO:0009313">
    <property type="term" value="P:oligosaccharide catabolic process"/>
    <property type="evidence" value="ECO:0007669"/>
    <property type="project" value="TreeGrafter"/>
</dbReference>
<dbReference type="Pfam" id="PF17677">
    <property type="entry name" value="Glyco_hydro38C2"/>
    <property type="match status" value="1"/>
</dbReference>
<evidence type="ECO:0000256" key="1">
    <source>
        <dbReference type="ARBA" id="ARBA00009792"/>
    </source>
</evidence>
<dbReference type="InterPro" id="IPR011330">
    <property type="entry name" value="Glyco_hydro/deAcase_b/a-brl"/>
</dbReference>
<dbReference type="GO" id="GO:0006013">
    <property type="term" value="P:mannose metabolic process"/>
    <property type="evidence" value="ECO:0007669"/>
    <property type="project" value="InterPro"/>
</dbReference>
<dbReference type="CDD" id="cd10789">
    <property type="entry name" value="GH38N_AMII_ER_cytosolic"/>
    <property type="match status" value="1"/>
</dbReference>
<feature type="domain" description="Glycoside hydrolase family 38 central" evidence="5">
    <location>
        <begin position="533"/>
        <end position="610"/>
    </location>
</feature>
<dbReference type="Pfam" id="PF09261">
    <property type="entry name" value="Alpha-mann_mid"/>
    <property type="match status" value="1"/>
</dbReference>
<dbReference type="EMBL" id="FWWU01000005">
    <property type="protein sequence ID" value="SMB81123.1"/>
    <property type="molecule type" value="Genomic_DNA"/>
</dbReference>
<sequence>MTHQTLTQRLHALFRHAEILHAWRLRRELPLDGWTIQRTGESAQSIALGAAWTPTEDDLPVKFSLETRVPADLGEAELELDFGGEGEAWVWHEGREVAHLGLNAYHQAVRLGTLTAGEALHVRVEAVARGFFGEPQQPRLARAVLTEREPGVDRFTLELHALLEAARELETHEVVPQLLSIAEEAVALLAWPSDTQEVLGRGHPGIGRGATGVWRLPNFPKPRPLSFQARASAEQALDYLHCELERLRRRYPPVGRLALSGHAHIDLAWLWPVAETRRKIRRTFGTQLALLERYPEMTFNQSSAQIYAWLQTDAPDLFDQVAARVREGRIEAVGGTWVEPDGQMPSGEAWARHFLYGQRYFEQHFGRRSTVLWLPDTFGYAPALPQIMRLAGITGFFTTKMSWNETNTFPHDLFAWEGLDGTRITTHMFHNWGSGAVAAGGYNGEIRPRDLLSTWRNFRGKQLRVWGDGEPTSLFSHGYGDGGGGPSRENLERFQFLRDFPALPRLSMTRVDDFFRGLPTQGLPVWVGELYLELHRATLTTQSRVKKLNREAEHRLVEAELVTCLTSLVGRPSLRQRLEQAWKTLLLNQFHDILPGSSIAEVYAAALPELEGVVREAETICQEAATPQAGMFSILNPSLEPRCAPVLIPGAVAGQKVEGGGLIPVELPPLGVHQVEANDHGLGHHTAGLSPVTAMQMGEAFVLRAQDGSLEAQIGPDGTLHRLICSELPCGSEGVLDGRGNVLMAYVDLPREWEAWDTATAVGDPGEEVGGVQRIEILETGPWRAAVRVTRVWRSSRIVQTYRLEVGSGRLDVETQMDWHERRTMLRALFPLRVHTRQATFETAFGSVVRPTHRNTSWDAARFEVCGHRWADLSQADWGVALLNDGKYGHSTLESTLGLSLVRGPMWPDALADEGEQRFTYALYPHTGNARTGRVAQAALALNSPLMLLPGRLAPPTLRVQGEGVMLSALKHAEDGVGLVLRLYEPYGAHAEFTLACAQLQDAWRVNLLEDPIGEVPLETSGQGSQLRLTLRPFEIASLRLRFGSPTTGQTGPG</sequence>
<dbReference type="Gene3D" id="2.70.98.30">
    <property type="entry name" value="Golgi alpha-mannosidase II, domain 4"/>
    <property type="match status" value="1"/>
</dbReference>
<dbReference type="RefSeq" id="WP_170928427.1">
    <property type="nucleotide sequence ID" value="NZ_FWWU01000005.1"/>
</dbReference>
<dbReference type="Pfam" id="PF01074">
    <property type="entry name" value="Glyco_hydro_38N"/>
    <property type="match status" value="1"/>
</dbReference>
<organism evidence="6 7">
    <name type="scientific">Deinococcus hopiensis KR-140</name>
    <dbReference type="NCBI Taxonomy" id="695939"/>
    <lineage>
        <taxon>Bacteria</taxon>
        <taxon>Thermotogati</taxon>
        <taxon>Deinococcota</taxon>
        <taxon>Deinococci</taxon>
        <taxon>Deinococcales</taxon>
        <taxon>Deinococcaceae</taxon>
        <taxon>Deinococcus</taxon>
    </lineage>
</organism>
<name>A0A1W1UJD1_9DEIO</name>
<dbReference type="InterPro" id="IPR000602">
    <property type="entry name" value="Glyco_hydro_38_N"/>
</dbReference>
<dbReference type="SUPFAM" id="SSF88713">
    <property type="entry name" value="Glycoside hydrolase/deacetylase"/>
    <property type="match status" value="1"/>
</dbReference>
<evidence type="ECO:0000256" key="4">
    <source>
        <dbReference type="ARBA" id="ARBA00023295"/>
    </source>
</evidence>
<dbReference type="FunFam" id="3.20.110.10:FF:000002">
    <property type="entry name" value="alpha-mannosidase 2C1 isoform X1"/>
    <property type="match status" value="1"/>
</dbReference>
<dbReference type="InterPro" id="IPR037094">
    <property type="entry name" value="Glyco_hydro_38_cen_sf"/>
</dbReference>
<dbReference type="AlphaFoldDB" id="A0A1W1UJD1"/>
<dbReference type="SMART" id="SM00872">
    <property type="entry name" value="Alpha-mann_mid"/>
    <property type="match status" value="1"/>
</dbReference>
<keyword evidence="2" id="KW-0479">Metal-binding</keyword>
<keyword evidence="3" id="KW-0378">Hydrolase</keyword>
<keyword evidence="4" id="KW-0326">Glycosidase</keyword>
<keyword evidence="7" id="KW-1185">Reference proteome</keyword>
<dbReference type="InterPro" id="IPR027291">
    <property type="entry name" value="Glyco_hydro_38_N_sf"/>
</dbReference>
<dbReference type="GO" id="GO:0030246">
    <property type="term" value="F:carbohydrate binding"/>
    <property type="evidence" value="ECO:0007669"/>
    <property type="project" value="InterPro"/>
</dbReference>
<dbReference type="InterPro" id="IPR011682">
    <property type="entry name" value="Glyco_hydro_38_C"/>
</dbReference>
<dbReference type="Pfam" id="PF07748">
    <property type="entry name" value="Glyco_hydro_38C"/>
    <property type="match status" value="1"/>
</dbReference>
<evidence type="ECO:0000256" key="2">
    <source>
        <dbReference type="ARBA" id="ARBA00022723"/>
    </source>
</evidence>
<proteinExistence type="inferred from homology"/>
<dbReference type="Proteomes" id="UP000192582">
    <property type="component" value="Unassembled WGS sequence"/>
</dbReference>
<dbReference type="InterPro" id="IPR041147">
    <property type="entry name" value="GH38_C"/>
</dbReference>
<dbReference type="InterPro" id="IPR028995">
    <property type="entry name" value="Glyco_hydro_57/38_cen_sf"/>
</dbReference>
<evidence type="ECO:0000313" key="6">
    <source>
        <dbReference type="EMBL" id="SMB81123.1"/>
    </source>
</evidence>
<dbReference type="GO" id="GO:0004559">
    <property type="term" value="F:alpha-mannosidase activity"/>
    <property type="evidence" value="ECO:0007669"/>
    <property type="project" value="InterPro"/>
</dbReference>
<dbReference type="PANTHER" id="PTHR46017:SF1">
    <property type="entry name" value="ALPHA-MANNOSIDASE 2C1"/>
    <property type="match status" value="1"/>
</dbReference>